<accession>A0ABP1CFD4</accession>
<feature type="region of interest" description="Disordered" evidence="3">
    <location>
        <begin position="263"/>
        <end position="282"/>
    </location>
</feature>
<proteinExistence type="predicted"/>
<feature type="compositionally biased region" description="Basic and acidic residues" evidence="3">
    <location>
        <begin position="263"/>
        <end position="272"/>
    </location>
</feature>
<dbReference type="Pfam" id="PF13202">
    <property type="entry name" value="EF-hand_5"/>
    <property type="match status" value="1"/>
</dbReference>
<organism evidence="5 6">
    <name type="scientific">Somion occarium</name>
    <dbReference type="NCBI Taxonomy" id="3059160"/>
    <lineage>
        <taxon>Eukaryota</taxon>
        <taxon>Fungi</taxon>
        <taxon>Dikarya</taxon>
        <taxon>Basidiomycota</taxon>
        <taxon>Agaricomycotina</taxon>
        <taxon>Agaricomycetes</taxon>
        <taxon>Polyporales</taxon>
        <taxon>Cerrenaceae</taxon>
        <taxon>Somion</taxon>
    </lineage>
</organism>
<keyword evidence="2" id="KW-0106">Calcium</keyword>
<dbReference type="PANTHER" id="PTHR19237:SF20">
    <property type="entry name" value="NUCLEOBINDIN 1"/>
    <property type="match status" value="1"/>
</dbReference>
<feature type="region of interest" description="Disordered" evidence="3">
    <location>
        <begin position="292"/>
        <end position="359"/>
    </location>
</feature>
<keyword evidence="6" id="KW-1185">Reference proteome</keyword>
<evidence type="ECO:0000256" key="2">
    <source>
        <dbReference type="ARBA" id="ARBA00022837"/>
    </source>
</evidence>
<reference evidence="6" key="1">
    <citation type="submission" date="2024-04" db="EMBL/GenBank/DDBJ databases">
        <authorList>
            <person name="Shaw F."/>
            <person name="Minotto A."/>
        </authorList>
    </citation>
    <scope>NUCLEOTIDE SEQUENCE [LARGE SCALE GENOMIC DNA]</scope>
</reference>
<dbReference type="SUPFAM" id="SSF47473">
    <property type="entry name" value="EF-hand"/>
    <property type="match status" value="1"/>
</dbReference>
<dbReference type="InterPro" id="IPR040250">
    <property type="entry name" value="Nucleobindin"/>
</dbReference>
<evidence type="ECO:0000256" key="3">
    <source>
        <dbReference type="SAM" id="MobiDB-lite"/>
    </source>
</evidence>
<dbReference type="InterPro" id="IPR011992">
    <property type="entry name" value="EF-hand-dom_pair"/>
</dbReference>
<evidence type="ECO:0000256" key="1">
    <source>
        <dbReference type="ARBA" id="ARBA00022729"/>
    </source>
</evidence>
<name>A0ABP1CFD4_9APHY</name>
<dbReference type="Proteomes" id="UP001497453">
    <property type="component" value="Chromosome 1"/>
</dbReference>
<dbReference type="InterPro" id="IPR018247">
    <property type="entry name" value="EF_Hand_1_Ca_BS"/>
</dbReference>
<dbReference type="Gene3D" id="1.10.238.10">
    <property type="entry name" value="EF-hand"/>
    <property type="match status" value="1"/>
</dbReference>
<gene>
    <name evidence="5" type="ORF">GFSPODELE1_LOCUS258</name>
</gene>
<dbReference type="PANTHER" id="PTHR19237">
    <property type="entry name" value="NUCLEOBINDIN"/>
    <property type="match status" value="1"/>
</dbReference>
<dbReference type="EMBL" id="OZ037944">
    <property type="protein sequence ID" value="CAL1694338.1"/>
    <property type="molecule type" value="Genomic_DNA"/>
</dbReference>
<sequence length="372" mass="41583">MALAGGPFKLVHAAGRQAPPDEVNDTRSLLRLRGAGVYLPSGVWSLQLPSPLHPLRIKMHILLSLLLVFGLDIVDAHGGHGEGPAAGETIQQYAQRHMSSEHHIDAFDVGSFFALHDLNRDGVWDREEIEAVYGVHHVYSQKKSKDEIEHQKKADHIVNTVLAALDKDGNGKITLEELKAVGLDGLPNFESLGAEGHHYDIESEFFLHHEEQFHGTPETQTDESYNHPEDLEHFAHHESIERVEAEREAKFQGITVDEALAQHEPHEHDEPKAPAQHPADGEQQVIQHPHDDQHVGESPVVEPPTPKFTRTSPVDPVEKLQKAAKAASGNAEEWGSGDGGYKPPKNPSDRMRKNLPYKGRRQYKFRRTWGDF</sequence>
<keyword evidence="1" id="KW-0732">Signal</keyword>
<feature type="domain" description="EF-hand" evidence="4">
    <location>
        <begin position="153"/>
        <end position="188"/>
    </location>
</feature>
<evidence type="ECO:0000259" key="4">
    <source>
        <dbReference type="PROSITE" id="PS50222"/>
    </source>
</evidence>
<dbReference type="PROSITE" id="PS00018">
    <property type="entry name" value="EF_HAND_1"/>
    <property type="match status" value="1"/>
</dbReference>
<protein>
    <recommendedName>
        <fullName evidence="4">EF-hand domain-containing protein</fullName>
    </recommendedName>
</protein>
<dbReference type="PROSITE" id="PS50222">
    <property type="entry name" value="EF_HAND_2"/>
    <property type="match status" value="1"/>
</dbReference>
<evidence type="ECO:0000313" key="5">
    <source>
        <dbReference type="EMBL" id="CAL1694338.1"/>
    </source>
</evidence>
<evidence type="ECO:0000313" key="6">
    <source>
        <dbReference type="Proteomes" id="UP001497453"/>
    </source>
</evidence>
<dbReference type="InterPro" id="IPR002048">
    <property type="entry name" value="EF_hand_dom"/>
</dbReference>